<accession>A0ABD6BZX5</accession>
<feature type="region of interest" description="Disordered" evidence="2">
    <location>
        <begin position="175"/>
        <end position="214"/>
    </location>
</feature>
<sequence>MDALLMCGGRGTRLGGDTEKPLVRVADRPMVDRVIAALAASRIDRVRAVVSPHATATREHLAERAVGTDSRLPLRVVDAPGDGYVADLRYALGDAESAADPDVDPTISPPVLTVAADLPLLDGEVVDRVIDAAAAVESASLTVCVPAARKRELGVSADGAFEADGRSVVPAGINAVGGVDADENDDGRGDSEHDTGRDDTDADPDESDDALRVTTDRRIAVNVNYPSDVRIAEALLRSDHSQTPPP</sequence>
<organism evidence="4 5">
    <name type="scientific">Halorubrum laminariae</name>
    <dbReference type="NCBI Taxonomy" id="1433523"/>
    <lineage>
        <taxon>Archaea</taxon>
        <taxon>Methanobacteriati</taxon>
        <taxon>Methanobacteriota</taxon>
        <taxon>Stenosarchaea group</taxon>
        <taxon>Halobacteria</taxon>
        <taxon>Halobacteriales</taxon>
        <taxon>Haloferacaceae</taxon>
        <taxon>Halorubrum</taxon>
    </lineage>
</organism>
<dbReference type="Proteomes" id="UP001597185">
    <property type="component" value="Unassembled WGS sequence"/>
</dbReference>
<feature type="compositionally biased region" description="Basic and acidic residues" evidence="2">
    <location>
        <begin position="186"/>
        <end position="199"/>
    </location>
</feature>
<name>A0ABD6BZX5_9EURY</name>
<dbReference type="InterPro" id="IPR025877">
    <property type="entry name" value="MobA-like_NTP_Trfase"/>
</dbReference>
<proteinExistence type="predicted"/>
<keyword evidence="5" id="KW-1185">Reference proteome</keyword>
<reference evidence="4 5" key="1">
    <citation type="journal article" date="2019" name="Int. J. Syst. Evol. Microbiol.">
        <title>The Global Catalogue of Microorganisms (GCM) 10K type strain sequencing project: providing services to taxonomists for standard genome sequencing and annotation.</title>
        <authorList>
            <consortium name="The Broad Institute Genomics Platform"/>
            <consortium name="The Broad Institute Genome Sequencing Center for Infectious Disease"/>
            <person name="Wu L."/>
            <person name="Ma J."/>
        </authorList>
    </citation>
    <scope>NUCLEOTIDE SEQUENCE [LARGE SCALE GENOMIC DNA]</scope>
    <source>
        <strain evidence="4 5">CGMCC 1.12689</strain>
    </source>
</reference>
<evidence type="ECO:0000256" key="2">
    <source>
        <dbReference type="SAM" id="MobiDB-lite"/>
    </source>
</evidence>
<feature type="domain" description="MobA-like NTP transferase" evidence="3">
    <location>
        <begin position="3"/>
        <end position="148"/>
    </location>
</feature>
<comment type="caution">
    <text evidence="4">The sequence shown here is derived from an EMBL/GenBank/DDBJ whole genome shotgun (WGS) entry which is preliminary data.</text>
</comment>
<dbReference type="EMBL" id="JBHUDB010000004">
    <property type="protein sequence ID" value="MFD1570702.1"/>
    <property type="molecule type" value="Genomic_DNA"/>
</dbReference>
<evidence type="ECO:0000259" key="3">
    <source>
        <dbReference type="Pfam" id="PF12804"/>
    </source>
</evidence>
<evidence type="ECO:0000256" key="1">
    <source>
        <dbReference type="ARBA" id="ARBA00022679"/>
    </source>
</evidence>
<dbReference type="GO" id="GO:0016779">
    <property type="term" value="F:nucleotidyltransferase activity"/>
    <property type="evidence" value="ECO:0007669"/>
    <property type="project" value="UniProtKB-ARBA"/>
</dbReference>
<protein>
    <submittedName>
        <fullName evidence="4">NTP transferase domain-containing protein</fullName>
    </submittedName>
</protein>
<dbReference type="InterPro" id="IPR029044">
    <property type="entry name" value="Nucleotide-diphossugar_trans"/>
</dbReference>
<keyword evidence="1 4" id="KW-0808">Transferase</keyword>
<evidence type="ECO:0000313" key="5">
    <source>
        <dbReference type="Proteomes" id="UP001597185"/>
    </source>
</evidence>
<gene>
    <name evidence="4" type="ORF">ACFR9T_08865</name>
</gene>
<dbReference type="PANTHER" id="PTHR19136">
    <property type="entry name" value="MOLYBDENUM COFACTOR GUANYLYLTRANSFERASE"/>
    <property type="match status" value="1"/>
</dbReference>
<dbReference type="SUPFAM" id="SSF53448">
    <property type="entry name" value="Nucleotide-diphospho-sugar transferases"/>
    <property type="match status" value="1"/>
</dbReference>
<dbReference type="AlphaFoldDB" id="A0ABD6BZX5"/>
<dbReference type="Gene3D" id="3.90.550.10">
    <property type="entry name" value="Spore Coat Polysaccharide Biosynthesis Protein SpsA, Chain A"/>
    <property type="match status" value="1"/>
</dbReference>
<dbReference type="Pfam" id="PF12804">
    <property type="entry name" value="NTP_transf_3"/>
    <property type="match status" value="1"/>
</dbReference>
<dbReference type="PANTHER" id="PTHR19136:SF86">
    <property type="entry name" value="ADENOSYLCOBINAMIDE-PHOSPHATE GUANYLYLTRANSFERASE"/>
    <property type="match status" value="1"/>
</dbReference>
<evidence type="ECO:0000313" key="4">
    <source>
        <dbReference type="EMBL" id="MFD1570702.1"/>
    </source>
</evidence>